<dbReference type="GeneID" id="73337863"/>
<evidence type="ECO:0000256" key="1">
    <source>
        <dbReference type="SAM" id="MobiDB-lite"/>
    </source>
</evidence>
<accession>A0A9Q8SJB0</accession>
<feature type="compositionally biased region" description="Polar residues" evidence="1">
    <location>
        <begin position="177"/>
        <end position="196"/>
    </location>
</feature>
<reference evidence="2" key="1">
    <citation type="journal article" date="2021" name="Mol. Plant Microbe Interact.">
        <title>Complete Genome Sequence of the Plant-Pathogenic Fungus Colletotrichum lupini.</title>
        <authorList>
            <person name="Baroncelli R."/>
            <person name="Pensec F."/>
            <person name="Da Lio D."/>
            <person name="Boufleur T."/>
            <person name="Vicente I."/>
            <person name="Sarrocco S."/>
            <person name="Picot A."/>
            <person name="Baraldi E."/>
            <person name="Sukno S."/>
            <person name="Thon M."/>
            <person name="Le Floch G."/>
        </authorList>
    </citation>
    <scope>NUCLEOTIDE SEQUENCE</scope>
    <source>
        <strain evidence="2">IMI 504893</strain>
    </source>
</reference>
<protein>
    <submittedName>
        <fullName evidence="2">Uncharacterized protein</fullName>
    </submittedName>
</protein>
<dbReference type="Proteomes" id="UP000830671">
    <property type="component" value="Chromosome 2"/>
</dbReference>
<dbReference type="EMBL" id="CP019474">
    <property type="protein sequence ID" value="UQC78359.1"/>
    <property type="molecule type" value="Genomic_DNA"/>
</dbReference>
<organism evidence="2 3">
    <name type="scientific">Colletotrichum lupini</name>
    <dbReference type="NCBI Taxonomy" id="145971"/>
    <lineage>
        <taxon>Eukaryota</taxon>
        <taxon>Fungi</taxon>
        <taxon>Dikarya</taxon>
        <taxon>Ascomycota</taxon>
        <taxon>Pezizomycotina</taxon>
        <taxon>Sordariomycetes</taxon>
        <taxon>Hypocreomycetidae</taxon>
        <taxon>Glomerellales</taxon>
        <taxon>Glomerellaceae</taxon>
        <taxon>Colletotrichum</taxon>
        <taxon>Colletotrichum acutatum species complex</taxon>
    </lineage>
</organism>
<keyword evidence="3" id="KW-1185">Reference proteome</keyword>
<name>A0A9Q8SJB0_9PEZI</name>
<dbReference type="KEGG" id="clup:CLUP02_03836"/>
<dbReference type="AlphaFoldDB" id="A0A9Q8SJB0"/>
<proteinExistence type="predicted"/>
<feature type="region of interest" description="Disordered" evidence="1">
    <location>
        <begin position="175"/>
        <end position="245"/>
    </location>
</feature>
<sequence>MVGRRGGEDTGVIICIIATTKQLKETTLTLKSLDALSLLFFPLPLVGSPHELQMTFGKRQRNTARAPSQLIPKTFSDLNQLIAISRSSTAANDSGWLLPRSYCAALPLLGSPPPHPAAFQSGAAWEIGSVGPLNLKRTGIEHPLSRQGACALGLIHSRELTVALRSTWEVGKENHRQLATTSTSSLRCSLHHQQPGKTPRTIGEHLGFGRQAQKHQNGESGGRSPDHHRPSQAPFLGAKQEGKIQ</sequence>
<evidence type="ECO:0000313" key="3">
    <source>
        <dbReference type="Proteomes" id="UP000830671"/>
    </source>
</evidence>
<evidence type="ECO:0000313" key="2">
    <source>
        <dbReference type="EMBL" id="UQC78359.1"/>
    </source>
</evidence>
<gene>
    <name evidence="2" type="ORF">CLUP02_03836</name>
</gene>
<dbReference type="RefSeq" id="XP_049139996.1">
    <property type="nucleotide sequence ID" value="XM_049282853.1"/>
</dbReference>